<organism evidence="1 2">
    <name type="scientific">Calidifontibacter indicus</name>
    <dbReference type="NCBI Taxonomy" id="419650"/>
    <lineage>
        <taxon>Bacteria</taxon>
        <taxon>Bacillati</taxon>
        <taxon>Actinomycetota</taxon>
        <taxon>Actinomycetes</taxon>
        <taxon>Micrococcales</taxon>
        <taxon>Dermacoccaceae</taxon>
        <taxon>Calidifontibacter</taxon>
    </lineage>
</organism>
<sequence length="79" mass="8779">MLREPEGSIISFINRSGAAKIRIENSEPHVAAVEFSAPLDALVRAVVDAYDNIDQVQYASWWPNHVFPTEALAELKLSL</sequence>
<reference evidence="1 2" key="1">
    <citation type="submission" date="2018-08" db="EMBL/GenBank/DDBJ databases">
        <title>Sequencing the genomes of 1000 actinobacteria strains.</title>
        <authorList>
            <person name="Klenk H.-P."/>
        </authorList>
    </citation>
    <scope>NUCLEOTIDE SEQUENCE [LARGE SCALE GENOMIC DNA]</scope>
    <source>
        <strain evidence="1 2">DSM 22967</strain>
    </source>
</reference>
<dbReference type="EMBL" id="QTUA01000001">
    <property type="protein sequence ID" value="REF29595.1"/>
    <property type="molecule type" value="Genomic_DNA"/>
</dbReference>
<protein>
    <submittedName>
        <fullName evidence="1">Uncharacterized protein</fullName>
    </submittedName>
</protein>
<evidence type="ECO:0000313" key="2">
    <source>
        <dbReference type="Proteomes" id="UP000256253"/>
    </source>
</evidence>
<proteinExistence type="predicted"/>
<gene>
    <name evidence="1" type="ORF">DFJ65_0549</name>
</gene>
<name>A0A3D9USH9_9MICO</name>
<dbReference type="Proteomes" id="UP000256253">
    <property type="component" value="Unassembled WGS sequence"/>
</dbReference>
<comment type="caution">
    <text evidence="1">The sequence shown here is derived from an EMBL/GenBank/DDBJ whole genome shotgun (WGS) entry which is preliminary data.</text>
</comment>
<evidence type="ECO:0000313" key="1">
    <source>
        <dbReference type="EMBL" id="REF29595.1"/>
    </source>
</evidence>
<keyword evidence="2" id="KW-1185">Reference proteome</keyword>
<accession>A0A3D9USH9</accession>
<dbReference type="AlphaFoldDB" id="A0A3D9USH9"/>